<dbReference type="InterPro" id="IPR057684">
    <property type="entry name" value="DUF7924"/>
</dbReference>
<evidence type="ECO:0000256" key="1">
    <source>
        <dbReference type="SAM" id="MobiDB-lite"/>
    </source>
</evidence>
<evidence type="ECO:0000313" key="4">
    <source>
        <dbReference type="Proteomes" id="UP001174934"/>
    </source>
</evidence>
<evidence type="ECO:0000259" key="2">
    <source>
        <dbReference type="Pfam" id="PF25545"/>
    </source>
</evidence>
<comment type="caution">
    <text evidence="3">The sequence shown here is derived from an EMBL/GenBank/DDBJ whole genome shotgun (WGS) entry which is preliminary data.</text>
</comment>
<feature type="domain" description="DUF7924" evidence="2">
    <location>
        <begin position="206"/>
        <end position="381"/>
    </location>
</feature>
<gene>
    <name evidence="3" type="ORF">B0T17DRAFT_600818</name>
</gene>
<accession>A0AA39WLV0</accession>
<sequence>MAKVKKRKRPCPHDNAPNKKVKRPPSPLPNYSPAFWDGLSKIDISCRALRELDRRNNLKLPQSILEPAVKPDTVIRFARLGGPDLSHLRSYSQSRSPTMAARLRRQTLSVDPTPNASPKSKFRKSTWNDANFERHLVEHNVFFTGGPVPTAHDRERLTRRRESLSELNYPESAFKDFDDANNDAFKNVDVLHKVVPIIEGPNRLRFYNMINVEFTDMQPITGDKTVTPQPHFCDGARYRDLDARIRQDLSKLVIPLKSGADRRPVVPNFFLTVMGQDGAQRVGKRQAALAGAYGARAIHSLRAWMGHGGDELWDRKAYCYSATYHPDDHTLKLFQHFVLAQEADNKPEYHMALLKTYELLTHSDFIEGVTAFRNAREIAKQLRDEVIQAANSRAQALANNPPPPPPPPSVMQPLFSPVMHGALPPDLEQQDPLPLLDAVGWEKFLAEHPVGQDDSFMSDQPDLSFPVSSPDGRAYLVQSLEDNVVGEEIFKPANSGLDYSEDQS</sequence>
<dbReference type="Pfam" id="PF25545">
    <property type="entry name" value="DUF7924"/>
    <property type="match status" value="1"/>
</dbReference>
<name>A0AA39WLV0_9PEZI</name>
<reference evidence="3" key="1">
    <citation type="submission" date="2023-06" db="EMBL/GenBank/DDBJ databases">
        <title>Genome-scale phylogeny and comparative genomics of the fungal order Sordariales.</title>
        <authorList>
            <consortium name="Lawrence Berkeley National Laboratory"/>
            <person name="Hensen N."/>
            <person name="Bonometti L."/>
            <person name="Westerberg I."/>
            <person name="Brannstrom I.O."/>
            <person name="Guillou S."/>
            <person name="Cros-Aarteil S."/>
            <person name="Calhoun S."/>
            <person name="Haridas S."/>
            <person name="Kuo A."/>
            <person name="Mondo S."/>
            <person name="Pangilinan J."/>
            <person name="Riley R."/>
            <person name="LaButti K."/>
            <person name="Andreopoulos B."/>
            <person name="Lipzen A."/>
            <person name="Chen C."/>
            <person name="Yanf M."/>
            <person name="Daum C."/>
            <person name="Ng V."/>
            <person name="Clum A."/>
            <person name="Steindorff A."/>
            <person name="Ohm R."/>
            <person name="Martin F."/>
            <person name="Silar P."/>
            <person name="Natvig D."/>
            <person name="Lalanne C."/>
            <person name="Gautier V."/>
            <person name="Ament-velasquez S.L."/>
            <person name="Kruys A."/>
            <person name="Hutchinson M.I."/>
            <person name="Powell A.J."/>
            <person name="Barry K."/>
            <person name="Miller A.N."/>
            <person name="Grigoriev I.V."/>
            <person name="Debuchy R."/>
            <person name="Gladieux P."/>
            <person name="Thoren M.H."/>
            <person name="Johannesson H."/>
        </authorList>
    </citation>
    <scope>NUCLEOTIDE SEQUENCE</scope>
    <source>
        <strain evidence="3">SMH3391-2</strain>
    </source>
</reference>
<evidence type="ECO:0000313" key="3">
    <source>
        <dbReference type="EMBL" id="KAK0617801.1"/>
    </source>
</evidence>
<feature type="compositionally biased region" description="Basic residues" evidence="1">
    <location>
        <begin position="1"/>
        <end position="10"/>
    </location>
</feature>
<dbReference type="Proteomes" id="UP001174934">
    <property type="component" value="Unassembled WGS sequence"/>
</dbReference>
<organism evidence="3 4">
    <name type="scientific">Bombardia bombarda</name>
    <dbReference type="NCBI Taxonomy" id="252184"/>
    <lineage>
        <taxon>Eukaryota</taxon>
        <taxon>Fungi</taxon>
        <taxon>Dikarya</taxon>
        <taxon>Ascomycota</taxon>
        <taxon>Pezizomycotina</taxon>
        <taxon>Sordariomycetes</taxon>
        <taxon>Sordariomycetidae</taxon>
        <taxon>Sordariales</taxon>
        <taxon>Lasiosphaeriaceae</taxon>
        <taxon>Bombardia</taxon>
    </lineage>
</organism>
<proteinExistence type="predicted"/>
<dbReference type="AlphaFoldDB" id="A0AA39WLV0"/>
<protein>
    <recommendedName>
        <fullName evidence="2">DUF7924 domain-containing protein</fullName>
    </recommendedName>
</protein>
<dbReference type="EMBL" id="JAULSR010000005">
    <property type="protein sequence ID" value="KAK0617801.1"/>
    <property type="molecule type" value="Genomic_DNA"/>
</dbReference>
<feature type="region of interest" description="Disordered" evidence="1">
    <location>
        <begin position="1"/>
        <end position="29"/>
    </location>
</feature>
<keyword evidence="4" id="KW-1185">Reference proteome</keyword>